<feature type="non-terminal residue" evidence="2">
    <location>
        <position position="1"/>
    </location>
</feature>
<reference evidence="2 3" key="1">
    <citation type="submission" date="2023-11" db="EMBL/GenBank/DDBJ databases">
        <title>Halocaridina rubra genome assembly.</title>
        <authorList>
            <person name="Smith C."/>
        </authorList>
    </citation>
    <scope>NUCLEOTIDE SEQUENCE [LARGE SCALE GENOMIC DNA]</scope>
    <source>
        <strain evidence="2">EP-1</strain>
        <tissue evidence="2">Whole</tissue>
    </source>
</reference>
<sequence length="684" mass="75314">MAAETLERAFEVIDSVSHEIADSLGTIACEQLDLDRLFARAENYLQHGLSVEEAKASIVLSILPDIEKSLSDRKREGSRHIVSEKKPLGKEVIQTYVENGLENSDGCKYAINEKASTSDSSLPVDKDYKVFPVIEPLELDDLATRDLLVQNDEDKIANTLRSKTVDKSFDDDIAIITPPTRSPAPLIDITDEKTDESSRPSSCNSVVSVAKELQPVRERDSRENAFCNIQVNPSKKSLHCSEMHKELSCDEQFLDTKSTLSTAETLVHNCERSDTSDLIDFIEEDVTYQSYGSKYTDQNSNESCSSAEVLNCKDYSHKKDMLRDYGKNGDVDSLDSSLSSDDPTDVLWKDAQYVCSLLPYFTLADVHQSLIDNFYHPDRKTVVLEAYVELAYELDEVVPESVLLTLSAAKKRPYEESSDGSVWPGKKMKTDEGSKKSKRDNLTDDGVIPIPSGKPADVGESFPSTSRELVPNKIYPVPVDRTVVVGPHLSLDEGDPPKDLSSKNSEGMAEINNTLVVRPVVTASNGAAKTDCERKKWCAEKIEFISAVIGNVDIDTLLANVEACNSDDDVEVLLARLLEENNAGNQLLAESPQSPLEPSAFQSVEQGATNSVTPADPVVSENDSAVAGPSSESEENPNDVEDRISAHVATLSEMFNDADPDYIRDRCSMIFSFIFCSISVTLPF</sequence>
<feature type="region of interest" description="Disordered" evidence="1">
    <location>
        <begin position="589"/>
        <end position="640"/>
    </location>
</feature>
<comment type="caution">
    <text evidence="2">The sequence shown here is derived from an EMBL/GenBank/DDBJ whole genome shotgun (WGS) entry which is preliminary data.</text>
</comment>
<keyword evidence="3" id="KW-1185">Reference proteome</keyword>
<accession>A0AAN9AA76</accession>
<dbReference type="EMBL" id="JAXCGZ010006129">
    <property type="protein sequence ID" value="KAK7080109.1"/>
    <property type="molecule type" value="Genomic_DNA"/>
</dbReference>
<evidence type="ECO:0000256" key="1">
    <source>
        <dbReference type="SAM" id="MobiDB-lite"/>
    </source>
</evidence>
<feature type="compositionally biased region" description="Basic and acidic residues" evidence="1">
    <location>
        <begin position="428"/>
        <end position="442"/>
    </location>
</feature>
<evidence type="ECO:0000313" key="2">
    <source>
        <dbReference type="EMBL" id="KAK7080109.1"/>
    </source>
</evidence>
<feature type="compositionally biased region" description="Polar residues" evidence="1">
    <location>
        <begin position="591"/>
        <end position="613"/>
    </location>
</feature>
<protein>
    <submittedName>
        <fullName evidence="2">Uncharacterized protein</fullName>
    </submittedName>
</protein>
<organism evidence="2 3">
    <name type="scientific">Halocaridina rubra</name>
    <name type="common">Hawaiian red shrimp</name>
    <dbReference type="NCBI Taxonomy" id="373956"/>
    <lineage>
        <taxon>Eukaryota</taxon>
        <taxon>Metazoa</taxon>
        <taxon>Ecdysozoa</taxon>
        <taxon>Arthropoda</taxon>
        <taxon>Crustacea</taxon>
        <taxon>Multicrustacea</taxon>
        <taxon>Malacostraca</taxon>
        <taxon>Eumalacostraca</taxon>
        <taxon>Eucarida</taxon>
        <taxon>Decapoda</taxon>
        <taxon>Pleocyemata</taxon>
        <taxon>Caridea</taxon>
        <taxon>Atyoidea</taxon>
        <taxon>Atyidae</taxon>
        <taxon>Halocaridina</taxon>
    </lineage>
</organism>
<gene>
    <name evidence="2" type="ORF">SK128_015057</name>
</gene>
<feature type="region of interest" description="Disordered" evidence="1">
    <location>
        <begin position="415"/>
        <end position="465"/>
    </location>
</feature>
<proteinExistence type="predicted"/>
<dbReference type="Proteomes" id="UP001381693">
    <property type="component" value="Unassembled WGS sequence"/>
</dbReference>
<dbReference type="AlphaFoldDB" id="A0AAN9AA76"/>
<name>A0AAN9AA76_HALRR</name>
<evidence type="ECO:0000313" key="3">
    <source>
        <dbReference type="Proteomes" id="UP001381693"/>
    </source>
</evidence>